<feature type="region of interest" description="Disordered" evidence="1">
    <location>
        <begin position="28"/>
        <end position="47"/>
    </location>
</feature>
<organism evidence="2 3">
    <name type="scientific">Erysiphe pulchra</name>
    <dbReference type="NCBI Taxonomy" id="225359"/>
    <lineage>
        <taxon>Eukaryota</taxon>
        <taxon>Fungi</taxon>
        <taxon>Dikarya</taxon>
        <taxon>Ascomycota</taxon>
        <taxon>Pezizomycotina</taxon>
        <taxon>Leotiomycetes</taxon>
        <taxon>Erysiphales</taxon>
        <taxon>Erysiphaceae</taxon>
        <taxon>Erysiphe</taxon>
    </lineage>
</organism>
<evidence type="ECO:0000313" key="3">
    <source>
        <dbReference type="Proteomes" id="UP000237438"/>
    </source>
</evidence>
<sequence length="149" mass="17076">MHSEGEFIKSYENKRQKRELARRKKYLENQRIARETQQPEPSEPNILDTEARLIEPTAVPEAQESMFPSDNNLPSVPTVPETWEIEISDMSDHFSDDELVDSVIDLSDEDDGRIKLIAGASNPLDLSKFIKEIEQIDFGIMEVKETELA</sequence>
<comment type="caution">
    <text evidence="2">The sequence shown here is derived from an EMBL/GenBank/DDBJ whole genome shotgun (WGS) entry which is preliminary data.</text>
</comment>
<keyword evidence="3" id="KW-1185">Reference proteome</keyword>
<gene>
    <name evidence="2" type="ORF">EPUL_002360</name>
</gene>
<evidence type="ECO:0000313" key="2">
    <source>
        <dbReference type="EMBL" id="POS85044.1"/>
    </source>
</evidence>
<evidence type="ECO:0000256" key="1">
    <source>
        <dbReference type="SAM" id="MobiDB-lite"/>
    </source>
</evidence>
<protein>
    <submittedName>
        <fullName evidence="2">Uncharacterized protein</fullName>
    </submittedName>
</protein>
<name>A0A2S4PSQ5_9PEZI</name>
<accession>A0A2S4PSQ5</accession>
<dbReference type="EMBL" id="PEDP01000749">
    <property type="protein sequence ID" value="POS85044.1"/>
    <property type="molecule type" value="Genomic_DNA"/>
</dbReference>
<dbReference type="Proteomes" id="UP000237438">
    <property type="component" value="Unassembled WGS sequence"/>
</dbReference>
<reference evidence="2 3" key="1">
    <citation type="submission" date="2017-10" db="EMBL/GenBank/DDBJ databases">
        <title>Development of genomic resources for the powdery mildew, Erysiphe pulchra.</title>
        <authorList>
            <person name="Wadl P.A."/>
            <person name="Mack B.M."/>
            <person name="Moore G."/>
            <person name="Beltz S.B."/>
        </authorList>
    </citation>
    <scope>NUCLEOTIDE SEQUENCE [LARGE SCALE GENOMIC DNA]</scope>
    <source>
        <strain evidence="2">Cflorida</strain>
    </source>
</reference>
<proteinExistence type="predicted"/>
<dbReference type="AlphaFoldDB" id="A0A2S4PSQ5"/>